<dbReference type="InParanoid" id="G5AFH2"/>
<keyword evidence="3" id="KW-0964">Secreted</keyword>
<gene>
    <name evidence="5" type="ORF">PHYSODRAFT_307633</name>
</gene>
<evidence type="ECO:0000256" key="1">
    <source>
        <dbReference type="ARBA" id="ARBA00004340"/>
    </source>
</evidence>
<evidence type="ECO:0000313" key="5">
    <source>
        <dbReference type="EMBL" id="EGZ05962.1"/>
    </source>
</evidence>
<evidence type="ECO:0000256" key="2">
    <source>
        <dbReference type="ARBA" id="ARBA00004613"/>
    </source>
</evidence>
<dbReference type="Pfam" id="PF20147">
    <property type="entry name" value="Crinkler"/>
    <property type="match status" value="1"/>
</dbReference>
<accession>G5AFH2</accession>
<dbReference type="KEGG" id="psoj:PHYSODRAFT_307633"/>
<dbReference type="AlphaFoldDB" id="G5AFH2"/>
<feature type="domain" description="Crinkler effector protein N-terminal" evidence="4">
    <location>
        <begin position="3"/>
        <end position="105"/>
    </location>
</feature>
<keyword evidence="6" id="KW-1185">Reference proteome</keyword>
<dbReference type="EMBL" id="JH159165">
    <property type="protein sequence ID" value="EGZ05962.1"/>
    <property type="molecule type" value="Genomic_DNA"/>
</dbReference>
<dbReference type="Proteomes" id="UP000002640">
    <property type="component" value="Unassembled WGS sequence"/>
</dbReference>
<dbReference type="GeneID" id="20642908"/>
<evidence type="ECO:0000259" key="4">
    <source>
        <dbReference type="Pfam" id="PF20147"/>
    </source>
</evidence>
<protein>
    <recommendedName>
        <fullName evidence="4">Crinkler effector protein N-terminal domain-containing protein</fullName>
    </recommendedName>
</protein>
<proteinExistence type="predicted"/>
<comment type="subcellular location">
    <subcellularLocation>
        <location evidence="1">Host cell</location>
    </subcellularLocation>
    <subcellularLocation>
        <location evidence="2">Secreted</location>
    </subcellularLocation>
</comment>
<dbReference type="RefSeq" id="XP_009538823.1">
    <property type="nucleotide sequence ID" value="XM_009540528.1"/>
</dbReference>
<sequence>MYLIVGFPGATRMVNVDPDAKISVLTEMLQQDERLQNNEQITLFLAKRNNSWLEYDSKDEAMLALGDVTTNVKGMLTTKAINRDASVDQVFGALPAQRCVHVLVVVPGHKLRGALAGLLGEYKVQMHWNWIMPLHA</sequence>
<evidence type="ECO:0000256" key="3">
    <source>
        <dbReference type="ARBA" id="ARBA00022525"/>
    </source>
</evidence>
<dbReference type="GO" id="GO:0043657">
    <property type="term" value="C:host cell"/>
    <property type="evidence" value="ECO:0007669"/>
    <property type="project" value="UniProtKB-SubCell"/>
</dbReference>
<name>G5AFH2_PHYSP</name>
<dbReference type="InterPro" id="IPR045379">
    <property type="entry name" value="Crinkler_N"/>
</dbReference>
<reference evidence="5 6" key="1">
    <citation type="journal article" date="2006" name="Science">
        <title>Phytophthora genome sequences uncover evolutionary origins and mechanisms of pathogenesis.</title>
        <authorList>
            <person name="Tyler B.M."/>
            <person name="Tripathy S."/>
            <person name="Zhang X."/>
            <person name="Dehal P."/>
            <person name="Jiang R.H."/>
            <person name="Aerts A."/>
            <person name="Arredondo F.D."/>
            <person name="Baxter L."/>
            <person name="Bensasson D."/>
            <person name="Beynon J.L."/>
            <person name="Chapman J."/>
            <person name="Damasceno C.M."/>
            <person name="Dorrance A.E."/>
            <person name="Dou D."/>
            <person name="Dickerman A.W."/>
            <person name="Dubchak I.L."/>
            <person name="Garbelotto M."/>
            <person name="Gijzen M."/>
            <person name="Gordon S.G."/>
            <person name="Govers F."/>
            <person name="Grunwald N.J."/>
            <person name="Huang W."/>
            <person name="Ivors K.L."/>
            <person name="Jones R.W."/>
            <person name="Kamoun S."/>
            <person name="Krampis K."/>
            <person name="Lamour K.H."/>
            <person name="Lee M.K."/>
            <person name="McDonald W.H."/>
            <person name="Medina M."/>
            <person name="Meijer H.J."/>
            <person name="Nordberg E.K."/>
            <person name="Maclean D.J."/>
            <person name="Ospina-Giraldo M.D."/>
            <person name="Morris P.F."/>
            <person name="Phuntumart V."/>
            <person name="Putnam N.H."/>
            <person name="Rash S."/>
            <person name="Rose J.K."/>
            <person name="Sakihama Y."/>
            <person name="Salamov A.A."/>
            <person name="Savidor A."/>
            <person name="Scheuring C.F."/>
            <person name="Smith B.M."/>
            <person name="Sobral B.W."/>
            <person name="Terry A."/>
            <person name="Torto-Alalibo T.A."/>
            <person name="Win J."/>
            <person name="Xu Z."/>
            <person name="Zhang H."/>
            <person name="Grigoriev I.V."/>
            <person name="Rokhsar D.S."/>
            <person name="Boore J.L."/>
        </authorList>
    </citation>
    <scope>NUCLEOTIDE SEQUENCE [LARGE SCALE GENOMIC DNA]</scope>
    <source>
        <strain evidence="5 6">P6497</strain>
    </source>
</reference>
<dbReference type="GO" id="GO:0005576">
    <property type="term" value="C:extracellular region"/>
    <property type="evidence" value="ECO:0007669"/>
    <property type="project" value="UniProtKB-SubCell"/>
</dbReference>
<organism evidence="5 6">
    <name type="scientific">Phytophthora sojae (strain P6497)</name>
    <name type="common">Soybean stem and root rot agent</name>
    <name type="synonym">Phytophthora megasperma f. sp. glycines</name>
    <dbReference type="NCBI Taxonomy" id="1094619"/>
    <lineage>
        <taxon>Eukaryota</taxon>
        <taxon>Sar</taxon>
        <taxon>Stramenopiles</taxon>
        <taxon>Oomycota</taxon>
        <taxon>Peronosporomycetes</taxon>
        <taxon>Peronosporales</taxon>
        <taxon>Peronosporaceae</taxon>
        <taxon>Phytophthora</taxon>
    </lineage>
</organism>
<evidence type="ECO:0000313" key="6">
    <source>
        <dbReference type="Proteomes" id="UP000002640"/>
    </source>
</evidence>